<dbReference type="PROSITE" id="PS50056">
    <property type="entry name" value="TYR_PHOSPHATASE_2"/>
    <property type="match status" value="2"/>
</dbReference>
<evidence type="ECO:0000313" key="26">
    <source>
        <dbReference type="EMBL" id="NXH68211.1"/>
    </source>
</evidence>
<dbReference type="FunFam" id="2.60.40.10:FF:000313">
    <property type="entry name" value="Receptor-type tyrosine-protein phosphatase zeta"/>
    <property type="match status" value="1"/>
</dbReference>
<dbReference type="InterPro" id="IPR000242">
    <property type="entry name" value="PTP_cat"/>
</dbReference>
<evidence type="ECO:0000259" key="22">
    <source>
        <dbReference type="PROSITE" id="PS50055"/>
    </source>
</evidence>
<feature type="compositionally biased region" description="Basic and acidic residues" evidence="20">
    <location>
        <begin position="1458"/>
        <end position="1467"/>
    </location>
</feature>
<dbReference type="PANTHER" id="PTHR19134:SF461">
    <property type="entry name" value="RECEPTOR-TYPE TYROSINE-PROTEIN PHOSPHATASE ZETA"/>
    <property type="match status" value="1"/>
</dbReference>
<keyword evidence="9" id="KW-0732">Signal</keyword>
<evidence type="ECO:0000256" key="20">
    <source>
        <dbReference type="SAM" id="MobiDB-lite"/>
    </source>
</evidence>
<dbReference type="EMBL" id="VWZR01003717">
    <property type="protein sequence ID" value="NXH68211.1"/>
    <property type="molecule type" value="Genomic_DNA"/>
</dbReference>
<evidence type="ECO:0000256" key="21">
    <source>
        <dbReference type="SAM" id="Phobius"/>
    </source>
</evidence>
<dbReference type="InterPro" id="IPR003961">
    <property type="entry name" value="FN3_dom"/>
</dbReference>
<dbReference type="PRINTS" id="PR00700">
    <property type="entry name" value="PRTYPHPHTASE"/>
</dbReference>
<dbReference type="PROSITE" id="PS50853">
    <property type="entry name" value="FN3"/>
    <property type="match status" value="1"/>
</dbReference>
<feature type="domain" description="Tyrosine-protein phosphatase" evidence="22">
    <location>
        <begin position="2016"/>
        <end position="2275"/>
    </location>
</feature>
<dbReference type="Gene3D" id="2.60.40.10">
    <property type="entry name" value="Immunoglobulins"/>
    <property type="match status" value="1"/>
</dbReference>
<evidence type="ECO:0000256" key="2">
    <source>
        <dbReference type="ARBA" id="ARBA00004613"/>
    </source>
</evidence>
<evidence type="ECO:0000256" key="3">
    <source>
        <dbReference type="ARBA" id="ARBA00006246"/>
    </source>
</evidence>
<feature type="domain" description="Tyrosine specific protein phosphatases" evidence="23">
    <location>
        <begin position="2192"/>
        <end position="2266"/>
    </location>
</feature>
<feature type="compositionally biased region" description="Polar residues" evidence="20">
    <location>
        <begin position="2283"/>
        <end position="2293"/>
    </location>
</feature>
<keyword evidence="7" id="KW-0597">Phosphoprotein</keyword>
<keyword evidence="11" id="KW-0378">Hydrolase</keyword>
<dbReference type="Gene3D" id="3.10.200.10">
    <property type="entry name" value="Alpha carbonic anhydrase"/>
    <property type="match status" value="1"/>
</dbReference>
<evidence type="ECO:0000256" key="18">
    <source>
        <dbReference type="ARBA" id="ARBA00059596"/>
    </source>
</evidence>
<evidence type="ECO:0000259" key="24">
    <source>
        <dbReference type="PROSITE" id="PS50853"/>
    </source>
</evidence>
<feature type="non-terminal residue" evidence="26">
    <location>
        <position position="2308"/>
    </location>
</feature>
<evidence type="ECO:0000256" key="10">
    <source>
        <dbReference type="ARBA" id="ARBA00022737"/>
    </source>
</evidence>
<dbReference type="SUPFAM" id="SSF51069">
    <property type="entry name" value="Carbonic anhydrase"/>
    <property type="match status" value="1"/>
</dbReference>
<evidence type="ECO:0000256" key="15">
    <source>
        <dbReference type="ARBA" id="ARBA00023157"/>
    </source>
</evidence>
<dbReference type="Pfam" id="PF00194">
    <property type="entry name" value="Carb_anhydrase"/>
    <property type="match status" value="1"/>
</dbReference>
<proteinExistence type="inferred from homology"/>
<dbReference type="Pfam" id="PF00102">
    <property type="entry name" value="Y_phosphatase"/>
    <property type="match status" value="2"/>
</dbReference>
<comment type="caution">
    <text evidence="26">The sequence shown here is derived from an EMBL/GenBank/DDBJ whole genome shotgun (WGS) entry which is preliminary data.</text>
</comment>
<keyword evidence="27" id="KW-1185">Reference proteome</keyword>
<comment type="function">
    <text evidence="18">Protein tyrosine phosphatase that negatively regulates oligodendrocyte precursor proliferation in the embryonic spinal cord. Required for normal differentiation of the precursor cells into mature, fully myelinating oligodendrocytes. May play a role in protecting oligondendrocytes against apoptosis. May play a role in the establishment of contextual memory, probably via the dephosphorylation of proteins that are part of important signaling cascades.</text>
</comment>
<dbReference type="InterPro" id="IPR041887">
    <property type="entry name" value="Alpha_CARP_receptor-type"/>
</dbReference>
<evidence type="ECO:0000313" key="27">
    <source>
        <dbReference type="Proteomes" id="UP000527232"/>
    </source>
</evidence>
<dbReference type="PROSITE" id="PS00383">
    <property type="entry name" value="TYR_PHOSPHATASE_1"/>
    <property type="match status" value="1"/>
</dbReference>
<comment type="catalytic activity">
    <reaction evidence="17">
        <text>O-phospho-L-tyrosyl-[protein] + H2O = L-tyrosyl-[protein] + phosphate</text>
        <dbReference type="Rhea" id="RHEA:10684"/>
        <dbReference type="Rhea" id="RHEA-COMP:10136"/>
        <dbReference type="Rhea" id="RHEA-COMP:20101"/>
        <dbReference type="ChEBI" id="CHEBI:15377"/>
        <dbReference type="ChEBI" id="CHEBI:43474"/>
        <dbReference type="ChEBI" id="CHEBI:46858"/>
        <dbReference type="ChEBI" id="CHEBI:61978"/>
        <dbReference type="EC" id="3.1.3.48"/>
    </reaction>
</comment>
<evidence type="ECO:0000256" key="14">
    <source>
        <dbReference type="ARBA" id="ARBA00023136"/>
    </source>
</evidence>
<feature type="region of interest" description="Disordered" evidence="20">
    <location>
        <begin position="2283"/>
        <end position="2308"/>
    </location>
</feature>
<feature type="non-terminal residue" evidence="26">
    <location>
        <position position="1"/>
    </location>
</feature>
<feature type="region of interest" description="Disordered" evidence="20">
    <location>
        <begin position="1457"/>
        <end position="1480"/>
    </location>
</feature>
<dbReference type="CDD" id="cd17669">
    <property type="entry name" value="R-PTP-Z-2"/>
    <property type="match status" value="1"/>
</dbReference>
<dbReference type="GO" id="GO:0005886">
    <property type="term" value="C:plasma membrane"/>
    <property type="evidence" value="ECO:0007669"/>
    <property type="project" value="UniProtKB-SubCell"/>
</dbReference>
<comment type="subcellular location">
    <subcellularLocation>
        <location evidence="1">Cell membrane</location>
        <topology evidence="1">Single-pass type I membrane protein</topology>
    </subcellularLocation>
    <subcellularLocation>
        <location evidence="2">Secreted</location>
    </subcellularLocation>
</comment>
<dbReference type="SMART" id="SM00060">
    <property type="entry name" value="FN3"/>
    <property type="match status" value="1"/>
</dbReference>
<keyword evidence="16" id="KW-0325">Glycoprotein</keyword>
<dbReference type="InterPro" id="IPR003595">
    <property type="entry name" value="Tyr_Pase_cat"/>
</dbReference>
<feature type="compositionally biased region" description="Polar residues" evidence="20">
    <location>
        <begin position="571"/>
        <end position="584"/>
    </location>
</feature>
<evidence type="ECO:0000256" key="6">
    <source>
        <dbReference type="ARBA" id="ARBA00022525"/>
    </source>
</evidence>
<dbReference type="SMART" id="SM01057">
    <property type="entry name" value="Carb_anhydrase"/>
    <property type="match status" value="1"/>
</dbReference>
<feature type="region of interest" description="Disordered" evidence="20">
    <location>
        <begin position="1513"/>
        <end position="1557"/>
    </location>
</feature>
<evidence type="ECO:0000256" key="1">
    <source>
        <dbReference type="ARBA" id="ARBA00004251"/>
    </source>
</evidence>
<feature type="domain" description="Fibronectin type-III" evidence="24">
    <location>
        <begin position="295"/>
        <end position="392"/>
    </location>
</feature>
<keyword evidence="14 21" id="KW-0472">Membrane</keyword>
<feature type="compositionally biased region" description="Polar residues" evidence="20">
    <location>
        <begin position="609"/>
        <end position="624"/>
    </location>
</feature>
<dbReference type="InterPro" id="IPR001148">
    <property type="entry name" value="CA_dom"/>
</dbReference>
<dbReference type="CDD" id="cd03122">
    <property type="entry name" value="alpha_CARP_receptor_like"/>
    <property type="match status" value="1"/>
</dbReference>
<dbReference type="InterPro" id="IPR036398">
    <property type="entry name" value="CA_dom_sf"/>
</dbReference>
<accession>A0A7K9LZN3</accession>
<dbReference type="SMART" id="SM00404">
    <property type="entry name" value="PTPc_motif"/>
    <property type="match status" value="2"/>
</dbReference>
<evidence type="ECO:0000256" key="4">
    <source>
        <dbReference type="ARBA" id="ARBA00013064"/>
    </source>
</evidence>
<evidence type="ECO:0000256" key="9">
    <source>
        <dbReference type="ARBA" id="ARBA00022729"/>
    </source>
</evidence>
<evidence type="ECO:0000256" key="16">
    <source>
        <dbReference type="ARBA" id="ARBA00023180"/>
    </source>
</evidence>
<reference evidence="26 27" key="1">
    <citation type="submission" date="2019-09" db="EMBL/GenBank/DDBJ databases">
        <title>Bird 10,000 Genomes (B10K) Project - Family phase.</title>
        <authorList>
            <person name="Zhang G."/>
        </authorList>
    </citation>
    <scope>NUCLEOTIDE SEQUENCE [LARGE SCALE GENOMIC DNA]</scope>
    <source>
        <strain evidence="26">B10K-DU-001-32</strain>
        <tissue evidence="26">Muscle</tissue>
    </source>
</reference>
<protein>
    <recommendedName>
        <fullName evidence="19">Receptor-type tyrosine-protein phosphatase zeta</fullName>
        <ecNumber evidence="4">3.1.3.48</ecNumber>
    </recommendedName>
</protein>
<gene>
    <name evidence="26" type="primary">Ptprz1</name>
    <name evidence="26" type="ORF">HYDTET_R03175</name>
</gene>
<evidence type="ECO:0000256" key="19">
    <source>
        <dbReference type="ARBA" id="ARBA00068084"/>
    </source>
</evidence>
<evidence type="ECO:0000256" key="13">
    <source>
        <dbReference type="ARBA" id="ARBA00022989"/>
    </source>
</evidence>
<evidence type="ECO:0000259" key="25">
    <source>
        <dbReference type="PROSITE" id="PS51144"/>
    </source>
</evidence>
<feature type="compositionally biased region" description="Polar residues" evidence="20">
    <location>
        <begin position="1513"/>
        <end position="1525"/>
    </location>
</feature>
<dbReference type="Gene3D" id="3.90.190.10">
    <property type="entry name" value="Protein tyrosine phosphatase superfamily"/>
    <property type="match status" value="2"/>
</dbReference>
<keyword evidence="5" id="KW-1003">Cell membrane</keyword>
<evidence type="ECO:0000256" key="17">
    <source>
        <dbReference type="ARBA" id="ARBA00051722"/>
    </source>
</evidence>
<feature type="compositionally biased region" description="Polar residues" evidence="20">
    <location>
        <begin position="1541"/>
        <end position="1554"/>
    </location>
</feature>
<evidence type="ECO:0000256" key="8">
    <source>
        <dbReference type="ARBA" id="ARBA00022692"/>
    </source>
</evidence>
<sequence length="2308" mass="255463">DLVYGYYRQQRKLIEEIDWSYTGTLNQKNWGKKYSACNGAKQSPINIDEDLTQVNVNLKKLKFHGWEKATLEDTFIRNTGKTVEINLTNDYYVSGGGLDTIFKASKITFHWGKCNVSSDGSEHSLEGQKFPLEMQIYCYDADQFTDFEEAIKGKGKLRALSILFEIGLEDNPDYNPIINAVDSVSRFGKQAALEPFILLNLLPNATDKYYTYNGSLSTPPCSETVEWIVFKDTISISEDQLAVFCEVLTMQQSGYVMLMDYLQNNFREQQYKFFGQVFSSYTGQEEIHEAVCSSEPENVQSDPKNYTSLLVTWERPRVVYDTTIERFAVFYQQLDGEDQTKHEFLTDGYQDLGAILNNLLPNTSYVLQIVAVCSNGLYGKYSDQVIVDMPLEDPEADLIPELNETEEYEDEVDEKETEVDEETAMIPSTDSTINQMRKDFQVTTSSYSQEKMGTKPNEAKTNRYLTREEELHGKDDVFKAVYYPTSPVSEISEEEEDPFLESQTITGIPPQLVDSTKGIEEEYIYLSSGTEPTRITTTGHNDEDFLLSPFKPHQESVDFWSSVLTTSSAQLVTEETSQEDTLPSGSPDISVRDALSQGSVKYVSEGVAPSSSDEPPKHTSSTDGNLWFRNATDLTTQSVDTSDSRQLSQTSYTDAYVEGLKPATVPYSSSPVVSQDTSDADLELPHYSTFAFSSAELSPHSISASSGEYGSASAASEVLSQTTQPVYNGEIPLQPSYSSEVFPLVTPLLFDSQMLDTTPATSDSDVTLHATPVFPSVDVSFEPTLSSYDDVPLLTFSSASSSSKMFHRLYTVSQMFPQSATPAVASDKVSLHASLTLAEGDTLIQPSLAQYADVVSHQTTHAASETLIFGHNRTHIFSQVEPSSSDLNMHILSTVSELPYALSSNVGSLQSFTVSYDSAEFVHESVDVFRQDPLFSSYNNVLVHKPSSVMSQADTLLQPTRSLSSDMDWSEAYSGSESLLPDTDTLTVLNVSSSDSVDEITYESSGFSDVNKMLQKGDVIYGDERELQISSSLSEMASNAESKVIPELSASVSNNDVIKQNTSLQESPLPVSSTKGILPVSLAFPTTKIFDHDISKLTENHLSVQPLHVTTPAFDDTLLKLMLSASSDQALSAPAYSKMLSSTQTYFYETSATLNNEALLQSSFQSSGDGTLLNTAAVVPSDPILAESSRVHKDSSTFDQILHQMAPGSATTETMLHSTSAPSVPDMLSNTFSKPTASLQGLSVSYASEEYVSSSLFNSEDVQQVMPSLYSSDVSFQLTSLENTNAFPPQAANAATTPFLTGDTLPHVATPADSRISSSIFERSEAASVSSSSTLGFDPAHMPAVVSDSDMSIHDTLPLPNVHISVMAAPPKSEIPVTLSRLLVPSRESSGLSPSIMSSTDLWPSVVEDDYDEYDDGFPVSNCISCTSHREAQDMVVEEQNTKVNNNKDQSNLIVSSHSEKPEEEQKIPTAASDSQINHATDRRNYTSIPTLTASVIPKKHNDPTVLENHVQTASVPLQNTSESKSWAVFTSDEESGSGQGTSDSLNDNETSTDFIFPDLNERDTEGAVEAGNSELTPGSSQSSASSVTSDHSSVFNISEAEFKHGLFQFSLTAEASNSSHESRIGLAESLESEKKTVIPLVVVSALTFICLVILVGILIYWRKCFQTAHFYLEDNTSPRVISAPPAPIFPVSDDVGAIPIKHFPKHVADLHASNGFSEEFEEIQSCTVDLGITSDSSNHPDNKNKNRYINIVAYDHTRVKLAQLAEKDGKLTDYINANYVDGYNKPKAYIAAQGPLKSTAEDFWRMIWEHNVEVIVMITNLVEKGRRKCDQYWPAEGSEEYGNFLVTQKSVHVLAYYTVRNFTLRNTKIKKGSQKGRSSGRIVTQYHYTQWPDMGVPEYTLPVLTFVRKASHAKRHAVGPVVVHCSAGVGRTGTYIVLDSMLQQIQHEGTVNIFGFLKHIRTQRNYLVQTEEQYIFIHDALVEAILSKETEVLETHIHAYVNALLIPGPTGKTRLEKQFKLLSQSNTQQCDYSTALKQCNREKNRTSSIIPVERSRVGISSLAGEGTDYINASYIMGYYQSNEFIITQHPLLHTIKDFWRMIWDHNAQLIVMLPDSQNMAEDEFVYWPNKDEPINCESFKVTMIAEEHKCLSNEEKLIIQDFILEATQDDYVLEVRHFQCPKWPNPDSPISKTFELISIIKEETSNRDGPMIVHDEHGGVTAGTFCALTTLMHQLENENSVDVYQVAKMINLMRPGVFTDIEQYQFLYKAILSLVSTRQEENPSASVDSNGSALPDGNVAESLESLV</sequence>
<evidence type="ECO:0000256" key="7">
    <source>
        <dbReference type="ARBA" id="ARBA00022553"/>
    </source>
</evidence>
<keyword evidence="12" id="KW-0904">Protein phosphatase</keyword>
<comment type="similarity">
    <text evidence="3">Belongs to the protein-tyrosine phosphatase family. Receptor class 5 subfamily.</text>
</comment>
<dbReference type="InterPro" id="IPR016130">
    <property type="entry name" value="Tyr_Pase_AS"/>
</dbReference>
<dbReference type="PANTHER" id="PTHR19134">
    <property type="entry name" value="RECEPTOR-TYPE TYROSINE-PROTEIN PHOSPHATASE"/>
    <property type="match status" value="1"/>
</dbReference>
<dbReference type="GO" id="GO:0007417">
    <property type="term" value="P:central nervous system development"/>
    <property type="evidence" value="ECO:0007669"/>
    <property type="project" value="UniProtKB-ARBA"/>
</dbReference>
<keyword evidence="13 21" id="KW-1133">Transmembrane helix</keyword>
<evidence type="ECO:0000256" key="11">
    <source>
        <dbReference type="ARBA" id="ARBA00022801"/>
    </source>
</evidence>
<evidence type="ECO:0000256" key="5">
    <source>
        <dbReference type="ARBA" id="ARBA00022475"/>
    </source>
</evidence>
<feature type="transmembrane region" description="Helical" evidence="21">
    <location>
        <begin position="1638"/>
        <end position="1662"/>
    </location>
</feature>
<dbReference type="InterPro" id="IPR029021">
    <property type="entry name" value="Prot-tyrosine_phosphatase-like"/>
</dbReference>
<dbReference type="PROSITE" id="PS50055">
    <property type="entry name" value="TYR_PHOSPHATASE_PTP"/>
    <property type="match status" value="2"/>
</dbReference>
<dbReference type="OrthoDB" id="6022401at2759"/>
<dbReference type="EC" id="3.1.3.48" evidence="4"/>
<dbReference type="GO" id="GO:0004725">
    <property type="term" value="F:protein tyrosine phosphatase activity"/>
    <property type="evidence" value="ECO:0007669"/>
    <property type="project" value="UniProtKB-EC"/>
</dbReference>
<dbReference type="SUPFAM" id="SSF52799">
    <property type="entry name" value="(Phosphotyrosine protein) phosphatases II"/>
    <property type="match status" value="2"/>
</dbReference>
<dbReference type="InterPro" id="IPR036116">
    <property type="entry name" value="FN3_sf"/>
</dbReference>
<dbReference type="InterPro" id="IPR013783">
    <property type="entry name" value="Ig-like_fold"/>
</dbReference>
<dbReference type="FunFam" id="3.90.190.10:FF:000013">
    <property type="entry name" value="receptor-type tyrosine-protein phosphatase zeta isoform X1"/>
    <property type="match status" value="1"/>
</dbReference>
<keyword evidence="8 21" id="KW-0812">Transmembrane</keyword>
<dbReference type="Proteomes" id="UP000527232">
    <property type="component" value="Unassembled WGS sequence"/>
</dbReference>
<feature type="domain" description="Tyrosine-protein phosphatase" evidence="22">
    <location>
        <begin position="1717"/>
        <end position="1985"/>
    </location>
</feature>
<dbReference type="SMART" id="SM00194">
    <property type="entry name" value="PTPc"/>
    <property type="match status" value="2"/>
</dbReference>
<dbReference type="FunFam" id="3.10.200.10:FF:000004">
    <property type="entry name" value="receptor-type tyrosine-protein phosphatase zeta isoform X1"/>
    <property type="match status" value="1"/>
</dbReference>
<feature type="domain" description="Alpha-carbonic anhydrase" evidence="25">
    <location>
        <begin position="17"/>
        <end position="281"/>
    </location>
</feature>
<dbReference type="InterPro" id="IPR050348">
    <property type="entry name" value="Protein-Tyr_Phosphatase"/>
</dbReference>
<dbReference type="FunFam" id="3.90.190.10:FF:000016">
    <property type="entry name" value="receptor-type tyrosine-protein phosphatase gamma isoform X1"/>
    <property type="match status" value="1"/>
</dbReference>
<organism evidence="26 27">
    <name type="scientific">Oceanodroma tethys</name>
    <name type="common">Wedge-rumped storm-petrel</name>
    <name type="synonym">Hydrobates tethys</name>
    <dbReference type="NCBI Taxonomy" id="79633"/>
    <lineage>
        <taxon>Eukaryota</taxon>
        <taxon>Metazoa</taxon>
        <taxon>Chordata</taxon>
        <taxon>Craniata</taxon>
        <taxon>Vertebrata</taxon>
        <taxon>Euteleostomi</taxon>
        <taxon>Archelosauria</taxon>
        <taxon>Archosauria</taxon>
        <taxon>Dinosauria</taxon>
        <taxon>Saurischia</taxon>
        <taxon>Theropoda</taxon>
        <taxon>Coelurosauria</taxon>
        <taxon>Aves</taxon>
        <taxon>Neognathae</taxon>
        <taxon>Neoaves</taxon>
        <taxon>Aequornithes</taxon>
        <taxon>Procellariiformes</taxon>
        <taxon>Hydrobatidae</taxon>
        <taxon>Oceanodroma</taxon>
    </lineage>
</organism>
<keyword evidence="15" id="KW-1015">Disulfide bond</keyword>
<keyword evidence="6" id="KW-0964">Secreted</keyword>
<dbReference type="CDD" id="cd00063">
    <property type="entry name" value="FN3"/>
    <property type="match status" value="1"/>
</dbReference>
<evidence type="ECO:0000256" key="12">
    <source>
        <dbReference type="ARBA" id="ARBA00022912"/>
    </source>
</evidence>
<dbReference type="PROSITE" id="PS51144">
    <property type="entry name" value="ALPHA_CA_2"/>
    <property type="match status" value="1"/>
</dbReference>
<dbReference type="InterPro" id="IPR000387">
    <property type="entry name" value="Tyr_Pase_dom"/>
</dbReference>
<dbReference type="GO" id="GO:0005576">
    <property type="term" value="C:extracellular region"/>
    <property type="evidence" value="ECO:0007669"/>
    <property type="project" value="UniProtKB-SubCell"/>
</dbReference>
<dbReference type="Pfam" id="PF00041">
    <property type="entry name" value="fn3"/>
    <property type="match status" value="1"/>
</dbReference>
<evidence type="ECO:0000259" key="23">
    <source>
        <dbReference type="PROSITE" id="PS50056"/>
    </source>
</evidence>
<dbReference type="SUPFAM" id="SSF49265">
    <property type="entry name" value="Fibronectin type III"/>
    <property type="match status" value="1"/>
</dbReference>
<keyword evidence="10" id="KW-0677">Repeat</keyword>
<feature type="region of interest" description="Disordered" evidence="20">
    <location>
        <begin position="571"/>
        <end position="629"/>
    </location>
</feature>
<feature type="domain" description="Tyrosine specific protein phosphatases" evidence="23">
    <location>
        <begin position="1902"/>
        <end position="1976"/>
    </location>
</feature>
<name>A0A7K9LZN3_OCETE</name>